<name>U5CVM4_AMBTC</name>
<dbReference type="AlphaFoldDB" id="U5CVM4"/>
<organism evidence="1 2">
    <name type="scientific">Amborella trichopoda</name>
    <dbReference type="NCBI Taxonomy" id="13333"/>
    <lineage>
        <taxon>Eukaryota</taxon>
        <taxon>Viridiplantae</taxon>
        <taxon>Streptophyta</taxon>
        <taxon>Embryophyta</taxon>
        <taxon>Tracheophyta</taxon>
        <taxon>Spermatophyta</taxon>
        <taxon>Magnoliopsida</taxon>
        <taxon>Amborellales</taxon>
        <taxon>Amborellaceae</taxon>
        <taxon>Amborella</taxon>
    </lineage>
</organism>
<reference evidence="2" key="1">
    <citation type="journal article" date="2013" name="Science">
        <title>The Amborella genome and the evolution of flowering plants.</title>
        <authorList>
            <consortium name="Amborella Genome Project"/>
        </authorList>
    </citation>
    <scope>NUCLEOTIDE SEQUENCE [LARGE SCALE GENOMIC DNA]</scope>
</reference>
<dbReference type="EMBL" id="KI394157">
    <property type="protein sequence ID" value="ERN04812.1"/>
    <property type="molecule type" value="Genomic_DNA"/>
</dbReference>
<dbReference type="HOGENOM" id="CLU_2874425_0_0_1"/>
<dbReference type="Gramene" id="ERN04812">
    <property type="protein sequence ID" value="ERN04812"/>
    <property type="gene ID" value="AMTR_s03610p00004760"/>
</dbReference>
<dbReference type="Proteomes" id="UP000017836">
    <property type="component" value="Unassembled WGS sequence"/>
</dbReference>
<gene>
    <name evidence="1" type="ORF">AMTR_s03610p00004760</name>
</gene>
<accession>U5CVM4</accession>
<feature type="non-terminal residue" evidence="1">
    <location>
        <position position="64"/>
    </location>
</feature>
<proteinExistence type="predicted"/>
<keyword evidence="2" id="KW-1185">Reference proteome</keyword>
<evidence type="ECO:0000313" key="2">
    <source>
        <dbReference type="Proteomes" id="UP000017836"/>
    </source>
</evidence>
<sequence length="64" mass="7145">LRVQWCPSVGLEGGIFCSTKRSRRNTTLVNNINNKEEEEEWSKGMPLTGSNGSINLFPSISFLT</sequence>
<feature type="non-terminal residue" evidence="1">
    <location>
        <position position="1"/>
    </location>
</feature>
<protein>
    <submittedName>
        <fullName evidence="1">Uncharacterized protein</fullName>
    </submittedName>
</protein>
<evidence type="ECO:0000313" key="1">
    <source>
        <dbReference type="EMBL" id="ERN04812.1"/>
    </source>
</evidence>